<feature type="domain" description="PDZ" evidence="2">
    <location>
        <begin position="535"/>
        <end position="603"/>
    </location>
</feature>
<dbReference type="InterPro" id="IPR036034">
    <property type="entry name" value="PDZ_sf"/>
</dbReference>
<keyword evidence="1" id="KW-0732">Signal</keyword>
<dbReference type="Gene3D" id="2.30.42.10">
    <property type="match status" value="1"/>
</dbReference>
<evidence type="ECO:0000259" key="2">
    <source>
        <dbReference type="PROSITE" id="PS50106"/>
    </source>
</evidence>
<dbReference type="InterPro" id="IPR007963">
    <property type="entry name" value="Peptidase_M61_catalytic"/>
</dbReference>
<reference evidence="3 4" key="1">
    <citation type="submission" date="2020-02" db="EMBL/GenBank/DDBJ databases">
        <authorList>
            <person name="Zheng R.K."/>
            <person name="Sun C.M."/>
        </authorList>
    </citation>
    <scope>NUCLEOTIDE SEQUENCE [LARGE SCALE GENOMIC DNA]</scope>
    <source>
        <strain evidence="4">zrk23</strain>
    </source>
</reference>
<dbReference type="PROSITE" id="PS50106">
    <property type="entry name" value="PDZ"/>
    <property type="match status" value="1"/>
</dbReference>
<dbReference type="Proteomes" id="UP000501568">
    <property type="component" value="Chromosome"/>
</dbReference>
<dbReference type="KEGG" id="spzr:G5C33_17290"/>
<dbReference type="Gene3D" id="1.10.390.10">
    <property type="entry name" value="Neutral Protease Domain 2"/>
    <property type="match status" value="1"/>
</dbReference>
<protein>
    <submittedName>
        <fullName evidence="3">M61 family metallopeptidase</fullName>
    </submittedName>
</protein>
<dbReference type="Pfam" id="PF05299">
    <property type="entry name" value="Peptidase_M61"/>
    <property type="match status" value="1"/>
</dbReference>
<dbReference type="InterPro" id="IPR024191">
    <property type="entry name" value="Peptidase_M61"/>
</dbReference>
<evidence type="ECO:0000313" key="3">
    <source>
        <dbReference type="EMBL" id="QIG81365.1"/>
    </source>
</evidence>
<dbReference type="Pfam" id="PF00595">
    <property type="entry name" value="PDZ"/>
    <property type="match status" value="1"/>
</dbReference>
<dbReference type="AlphaFoldDB" id="A0A6G6Y8W1"/>
<dbReference type="PIRSF" id="PIRSF016493">
    <property type="entry name" value="Glycyl_aminpptds"/>
    <property type="match status" value="1"/>
</dbReference>
<dbReference type="SUPFAM" id="SSF50156">
    <property type="entry name" value="PDZ domain-like"/>
    <property type="match status" value="1"/>
</dbReference>
<dbReference type="SMART" id="SM00228">
    <property type="entry name" value="PDZ"/>
    <property type="match status" value="1"/>
</dbReference>
<sequence>MRRSFAFAALLLTTATPALAQNSAPQPVPYEDTIPAPKDVPYPGTIMLNVDATDVEQGIFHVRETIPVAQAGPMVLLYPSWLPGKHASRGEIEKLTGLTITANGETVPWVRDSVDVYAFHLDVPEGVDTLELSFQFTSAVAGNQGRIVVAPSMMNLQFPSVSLYPAGYFTRQIPIEATVTYPEGWTARSGLPATNRGSVYSYEPTNYMVLVDSPVFAGRYFREWELTDRVDLNVFADAPEQLAAATDEMIETHRALVEQAVKLFGTQQYDQYEFLLALTGEMGGIGLEHHRSSENGVDTDYFSGWENALGDRGLLPHEFVHSWNGKYRRGEDLWTPDFRTPMRDNQMWVYEGQTQFWGVVLAARSGMIPKEDVLGLLAFYAAIYGEGRAGRQWRPLIDTTHDPIIAARKPKPWTSWQRSEDYYVEGLLIWLETDAKIRELTGGEKSIDDFARAFFGSGRDGDWGEVTYDFAEVVDTLNGVVAWDWDSFLTERVYDVNPDVPLAGFTENGYRLVFTETPNSYMRNYESQRNRVHLGYSIGLVVSGSGNITEVTWGGPAFEAGLDVADDLIAVNGTAYSNAGLKAAVTAAKDSSDPIRLTVRSGDRIHEVVIDYHGGLRYPRLEKIASGEAGLDRLLQAK</sequence>
<evidence type="ECO:0000256" key="1">
    <source>
        <dbReference type="SAM" id="SignalP"/>
    </source>
</evidence>
<dbReference type="Gene3D" id="2.60.40.3650">
    <property type="match status" value="1"/>
</dbReference>
<dbReference type="RefSeq" id="WP_165328291.1">
    <property type="nucleotide sequence ID" value="NZ_CP049109.1"/>
</dbReference>
<evidence type="ECO:0000313" key="4">
    <source>
        <dbReference type="Proteomes" id="UP000501568"/>
    </source>
</evidence>
<keyword evidence="4" id="KW-1185">Reference proteome</keyword>
<dbReference type="InterPro" id="IPR027268">
    <property type="entry name" value="Peptidase_M4/M1_CTD_sf"/>
</dbReference>
<feature type="signal peptide" evidence="1">
    <location>
        <begin position="1"/>
        <end position="20"/>
    </location>
</feature>
<proteinExistence type="predicted"/>
<dbReference type="EMBL" id="CP049109">
    <property type="protein sequence ID" value="QIG81365.1"/>
    <property type="molecule type" value="Genomic_DNA"/>
</dbReference>
<organism evidence="3 4">
    <name type="scientific">Stakelama tenebrarum</name>
    <dbReference type="NCBI Taxonomy" id="2711215"/>
    <lineage>
        <taxon>Bacteria</taxon>
        <taxon>Pseudomonadati</taxon>
        <taxon>Pseudomonadota</taxon>
        <taxon>Alphaproteobacteria</taxon>
        <taxon>Sphingomonadales</taxon>
        <taxon>Sphingomonadaceae</taxon>
        <taxon>Stakelama</taxon>
    </lineage>
</organism>
<dbReference type="InterPro" id="IPR040756">
    <property type="entry name" value="Peptidase_M61_N"/>
</dbReference>
<name>A0A6G6Y8W1_9SPHN</name>
<gene>
    <name evidence="3" type="ORF">G5C33_17290</name>
</gene>
<dbReference type="Pfam" id="PF17899">
    <property type="entry name" value="Peptidase_M61_N"/>
    <property type="match status" value="1"/>
</dbReference>
<feature type="chain" id="PRO_5026062218" evidence="1">
    <location>
        <begin position="21"/>
        <end position="638"/>
    </location>
</feature>
<dbReference type="InterPro" id="IPR001478">
    <property type="entry name" value="PDZ"/>
</dbReference>
<accession>A0A6G6Y8W1</accession>